<dbReference type="InterPro" id="IPR000515">
    <property type="entry name" value="MetI-like"/>
</dbReference>
<evidence type="ECO:0000313" key="10">
    <source>
        <dbReference type="Proteomes" id="UP000295636"/>
    </source>
</evidence>
<keyword evidence="5 7" id="KW-1133">Transmembrane helix</keyword>
<evidence type="ECO:0000256" key="5">
    <source>
        <dbReference type="ARBA" id="ARBA00022989"/>
    </source>
</evidence>
<dbReference type="AlphaFoldDB" id="A0A4R5KR67"/>
<evidence type="ECO:0000256" key="2">
    <source>
        <dbReference type="ARBA" id="ARBA00022448"/>
    </source>
</evidence>
<keyword evidence="10" id="KW-1185">Reference proteome</keyword>
<dbReference type="CDD" id="cd06261">
    <property type="entry name" value="TM_PBP2"/>
    <property type="match status" value="1"/>
</dbReference>
<keyword evidence="6 7" id="KW-0472">Membrane</keyword>
<dbReference type="PANTHER" id="PTHR30193">
    <property type="entry name" value="ABC TRANSPORTER PERMEASE PROTEIN"/>
    <property type="match status" value="1"/>
</dbReference>
<dbReference type="Proteomes" id="UP000295636">
    <property type="component" value="Unassembled WGS sequence"/>
</dbReference>
<dbReference type="InterPro" id="IPR051393">
    <property type="entry name" value="ABC_transporter_permease"/>
</dbReference>
<dbReference type="EMBL" id="SMRT01000004">
    <property type="protein sequence ID" value="TDF98086.1"/>
    <property type="molecule type" value="Genomic_DNA"/>
</dbReference>
<feature type="transmembrane region" description="Helical" evidence="7">
    <location>
        <begin position="175"/>
        <end position="198"/>
    </location>
</feature>
<feature type="domain" description="ABC transmembrane type-1" evidence="8">
    <location>
        <begin position="88"/>
        <end position="302"/>
    </location>
</feature>
<feature type="transmembrane region" description="Helical" evidence="7">
    <location>
        <begin position="233"/>
        <end position="255"/>
    </location>
</feature>
<dbReference type="PANTHER" id="PTHR30193:SF37">
    <property type="entry name" value="INNER MEMBRANE ABC TRANSPORTER PERMEASE PROTEIN YCJO"/>
    <property type="match status" value="1"/>
</dbReference>
<dbReference type="GO" id="GO:0055085">
    <property type="term" value="P:transmembrane transport"/>
    <property type="evidence" value="ECO:0007669"/>
    <property type="project" value="InterPro"/>
</dbReference>
<comment type="caution">
    <text evidence="9">The sequence shown here is derived from an EMBL/GenBank/DDBJ whole genome shotgun (WGS) entry which is preliminary data.</text>
</comment>
<organism evidence="9 10">
    <name type="scientific">Paenibacillus piri</name>
    <dbReference type="NCBI Taxonomy" id="2547395"/>
    <lineage>
        <taxon>Bacteria</taxon>
        <taxon>Bacillati</taxon>
        <taxon>Bacillota</taxon>
        <taxon>Bacilli</taxon>
        <taxon>Bacillales</taxon>
        <taxon>Paenibacillaceae</taxon>
        <taxon>Paenibacillus</taxon>
    </lineage>
</organism>
<evidence type="ECO:0000256" key="6">
    <source>
        <dbReference type="ARBA" id="ARBA00023136"/>
    </source>
</evidence>
<feature type="transmembrane region" description="Helical" evidence="7">
    <location>
        <begin position="92"/>
        <end position="114"/>
    </location>
</feature>
<evidence type="ECO:0000256" key="3">
    <source>
        <dbReference type="ARBA" id="ARBA00022475"/>
    </source>
</evidence>
<evidence type="ECO:0000256" key="4">
    <source>
        <dbReference type="ARBA" id="ARBA00022692"/>
    </source>
</evidence>
<comment type="similarity">
    <text evidence="7">Belongs to the binding-protein-dependent transport system permease family.</text>
</comment>
<evidence type="ECO:0000259" key="8">
    <source>
        <dbReference type="PROSITE" id="PS50928"/>
    </source>
</evidence>
<feature type="transmembrane region" description="Helical" evidence="7">
    <location>
        <begin position="27"/>
        <end position="51"/>
    </location>
</feature>
<protein>
    <submittedName>
        <fullName evidence="9">Sugar ABC transporter permease</fullName>
    </submittedName>
</protein>
<keyword evidence="3" id="KW-1003">Cell membrane</keyword>
<proteinExistence type="inferred from homology"/>
<gene>
    <name evidence="9" type="ORF">E1757_11295</name>
</gene>
<accession>A0A4R5KR67</accession>
<dbReference type="SUPFAM" id="SSF161098">
    <property type="entry name" value="MetI-like"/>
    <property type="match status" value="1"/>
</dbReference>
<reference evidence="9 10" key="1">
    <citation type="submission" date="2019-03" db="EMBL/GenBank/DDBJ databases">
        <title>This is whole genome sequence of Paenibacillus sp MS74 strain.</title>
        <authorList>
            <person name="Trinh H.N."/>
        </authorList>
    </citation>
    <scope>NUCLEOTIDE SEQUENCE [LARGE SCALE GENOMIC DNA]</scope>
    <source>
        <strain evidence="9 10">MS74</strain>
    </source>
</reference>
<keyword evidence="4 7" id="KW-0812">Transmembrane</keyword>
<evidence type="ECO:0000313" key="9">
    <source>
        <dbReference type="EMBL" id="TDF98086.1"/>
    </source>
</evidence>
<dbReference type="GO" id="GO:0005886">
    <property type="term" value="C:plasma membrane"/>
    <property type="evidence" value="ECO:0007669"/>
    <property type="project" value="UniProtKB-SubCell"/>
</dbReference>
<dbReference type="PROSITE" id="PS50928">
    <property type="entry name" value="ABC_TM1"/>
    <property type="match status" value="1"/>
</dbReference>
<evidence type="ECO:0000256" key="1">
    <source>
        <dbReference type="ARBA" id="ARBA00004651"/>
    </source>
</evidence>
<feature type="transmembrane region" description="Helical" evidence="7">
    <location>
        <begin position="281"/>
        <end position="302"/>
    </location>
</feature>
<dbReference type="OrthoDB" id="5174895at2"/>
<dbReference type="Gene3D" id="1.10.3720.10">
    <property type="entry name" value="MetI-like"/>
    <property type="match status" value="1"/>
</dbReference>
<name>A0A4R5KR67_9BACL</name>
<keyword evidence="2 7" id="KW-0813">Transport</keyword>
<comment type="subcellular location">
    <subcellularLocation>
        <location evidence="1 7">Cell membrane</location>
        <topology evidence="1 7">Multi-pass membrane protein</topology>
    </subcellularLocation>
</comment>
<dbReference type="Pfam" id="PF00528">
    <property type="entry name" value="BPD_transp_1"/>
    <property type="match status" value="1"/>
</dbReference>
<dbReference type="InterPro" id="IPR035906">
    <property type="entry name" value="MetI-like_sf"/>
</dbReference>
<sequence length="311" mass="34530">MQSTVDSEWNNTSLAPKSRSAKHIREYGWAFLFSLPALCFYVAIILIPLLVSVQLSMYDWDGMMPTMDFVGFANFTSLWSEPRFHMSLVRTFVWWVLHVLLAVGGGLVTALLVAQIGRGQSLFRTLSFLPHVLSLSVVGIIWAQLYHPKIGFINLTLKQFGLEALTRTWLGDTTLALPAISVASSWQAYGFYMVLFLAGLQSIDPQLYEAAVVDGAKPWQRFRYITLPSLRNTMTMVLSLAFIASLKGFGTVWAMTGGGPSNSTELVAVYVWRDAFQSSEIGRASAAALTLGVAVIVLTVLFNQWRDRKGD</sequence>
<evidence type="ECO:0000256" key="7">
    <source>
        <dbReference type="RuleBase" id="RU363032"/>
    </source>
</evidence>
<feature type="transmembrane region" description="Helical" evidence="7">
    <location>
        <begin position="126"/>
        <end position="145"/>
    </location>
</feature>
<dbReference type="RefSeq" id="WP_133227842.1">
    <property type="nucleotide sequence ID" value="NZ_SMRT01000004.1"/>
</dbReference>